<dbReference type="InterPro" id="IPR000536">
    <property type="entry name" value="Nucl_hrmn_rcpt_lig-bd"/>
</dbReference>
<keyword evidence="9" id="KW-0539">Nucleus</keyword>
<dbReference type="CDD" id="cd06940">
    <property type="entry name" value="NR_LBD_REV_ERB"/>
    <property type="match status" value="1"/>
</dbReference>
<evidence type="ECO:0000256" key="2">
    <source>
        <dbReference type="ARBA" id="ARBA00022723"/>
    </source>
</evidence>
<feature type="compositionally biased region" description="Polar residues" evidence="11">
    <location>
        <begin position="495"/>
        <end position="518"/>
    </location>
</feature>
<evidence type="ECO:0000256" key="9">
    <source>
        <dbReference type="ARBA" id="ARBA00023242"/>
    </source>
</evidence>
<dbReference type="GO" id="GO:0007553">
    <property type="term" value="P:regulation of ecdysteroid metabolic process"/>
    <property type="evidence" value="ECO:0007669"/>
    <property type="project" value="UniProtKB-ARBA"/>
</dbReference>
<dbReference type="EnsemblMetazoa" id="PPAI010437-RA">
    <property type="protein sequence ID" value="PPAI010437-PA"/>
    <property type="gene ID" value="PPAI010437"/>
</dbReference>
<feature type="region of interest" description="Disordered" evidence="11">
    <location>
        <begin position="401"/>
        <end position="443"/>
    </location>
</feature>
<evidence type="ECO:0000256" key="10">
    <source>
        <dbReference type="ARBA" id="ARBA00056277"/>
    </source>
</evidence>
<feature type="compositionally biased region" description="Low complexity" evidence="11">
    <location>
        <begin position="423"/>
        <end position="433"/>
    </location>
</feature>
<dbReference type="GO" id="GO:0030154">
    <property type="term" value="P:cell differentiation"/>
    <property type="evidence" value="ECO:0007669"/>
    <property type="project" value="TreeGrafter"/>
</dbReference>
<keyword evidence="5" id="KW-0805">Transcription regulation</keyword>
<dbReference type="GO" id="GO:0035075">
    <property type="term" value="P:response to ecdysone"/>
    <property type="evidence" value="ECO:0007669"/>
    <property type="project" value="UniProtKB-ARBA"/>
</dbReference>
<dbReference type="Proteomes" id="UP000092462">
    <property type="component" value="Unassembled WGS sequence"/>
</dbReference>
<keyword evidence="4" id="KW-0862">Zinc</keyword>
<keyword evidence="7" id="KW-0804">Transcription</keyword>
<feature type="compositionally biased region" description="Low complexity" evidence="11">
    <location>
        <begin position="605"/>
        <end position="627"/>
    </location>
</feature>
<name>A0A1B0DPK1_PHLPP</name>
<dbReference type="PROSITE" id="PS51843">
    <property type="entry name" value="NR_LBD"/>
    <property type="match status" value="1"/>
</dbReference>
<dbReference type="SMART" id="SM00430">
    <property type="entry name" value="HOLI"/>
    <property type="match status" value="1"/>
</dbReference>
<evidence type="ECO:0000313" key="12">
    <source>
        <dbReference type="EnsemblMetazoa" id="PPAI010437-PA"/>
    </source>
</evidence>
<dbReference type="GO" id="GO:0000978">
    <property type="term" value="F:RNA polymerase II cis-regulatory region sequence-specific DNA binding"/>
    <property type="evidence" value="ECO:0007669"/>
    <property type="project" value="TreeGrafter"/>
</dbReference>
<keyword evidence="6" id="KW-0238">DNA-binding</keyword>
<evidence type="ECO:0000256" key="4">
    <source>
        <dbReference type="ARBA" id="ARBA00022833"/>
    </source>
</evidence>
<dbReference type="GO" id="GO:0009755">
    <property type="term" value="P:hormone-mediated signaling pathway"/>
    <property type="evidence" value="ECO:0007669"/>
    <property type="project" value="TreeGrafter"/>
</dbReference>
<dbReference type="Gene3D" id="1.10.565.10">
    <property type="entry name" value="Retinoid X Receptor"/>
    <property type="match status" value="1"/>
</dbReference>
<keyword evidence="2" id="KW-0479">Metal-binding</keyword>
<dbReference type="AlphaFoldDB" id="A0A1B0DPK1"/>
<dbReference type="GO" id="GO:0018990">
    <property type="term" value="P:ecdysis, chitin-based cuticle"/>
    <property type="evidence" value="ECO:0007669"/>
    <property type="project" value="UniProtKB-ARBA"/>
</dbReference>
<evidence type="ECO:0000256" key="8">
    <source>
        <dbReference type="ARBA" id="ARBA00023170"/>
    </source>
</evidence>
<keyword evidence="13" id="KW-1185">Reference proteome</keyword>
<dbReference type="PANTHER" id="PTHR24082:SF473">
    <property type="entry name" value="ECDYSONE-INDUCED PROTEIN 75B, ISOFORM B"/>
    <property type="match status" value="1"/>
</dbReference>
<feature type="compositionally biased region" description="Polar residues" evidence="11">
    <location>
        <begin position="328"/>
        <end position="344"/>
    </location>
</feature>
<comment type="function">
    <text evidence="10">Implicated in the regulation of ecdysone-triggered gene hierarchies. Probably plays a key role in mediating the regulation of the larval molt by 20-OH-ecdysone.</text>
</comment>
<keyword evidence="8" id="KW-0675">Receptor</keyword>
<feature type="region of interest" description="Disordered" evidence="11">
    <location>
        <begin position="481"/>
        <end position="518"/>
    </location>
</feature>
<dbReference type="VEuPathDB" id="VectorBase:PPAI010437"/>
<feature type="region of interest" description="Disordered" evidence="11">
    <location>
        <begin position="590"/>
        <end position="659"/>
    </location>
</feature>
<evidence type="ECO:0000256" key="6">
    <source>
        <dbReference type="ARBA" id="ARBA00023125"/>
    </source>
</evidence>
<protein>
    <submittedName>
        <fullName evidence="12">Uncharacterized protein</fullName>
    </submittedName>
</protein>
<dbReference type="GO" id="GO:0005634">
    <property type="term" value="C:nucleus"/>
    <property type="evidence" value="ECO:0007669"/>
    <property type="project" value="UniProtKB-ARBA"/>
</dbReference>
<dbReference type="VEuPathDB" id="VectorBase:PPAPM1_004346"/>
<accession>A0A1B0DPK1</accession>
<evidence type="ECO:0000256" key="1">
    <source>
        <dbReference type="ARBA" id="ARBA00008092"/>
    </source>
</evidence>
<dbReference type="SUPFAM" id="SSF48508">
    <property type="entry name" value="Nuclear receptor ligand-binding domain"/>
    <property type="match status" value="1"/>
</dbReference>
<feature type="region of interest" description="Disordered" evidence="11">
    <location>
        <begin position="305"/>
        <end position="345"/>
    </location>
</feature>
<proteinExistence type="inferred from homology"/>
<dbReference type="GO" id="GO:0020037">
    <property type="term" value="F:heme binding"/>
    <property type="evidence" value="ECO:0007669"/>
    <property type="project" value="UniProtKB-ARBA"/>
</dbReference>
<dbReference type="GO" id="GO:0045944">
    <property type="term" value="P:positive regulation of transcription by RNA polymerase II"/>
    <property type="evidence" value="ECO:0007669"/>
    <property type="project" value="TreeGrafter"/>
</dbReference>
<dbReference type="Pfam" id="PF00104">
    <property type="entry name" value="Hormone_recep"/>
    <property type="match status" value="1"/>
</dbReference>
<dbReference type="EMBL" id="AJVK01008138">
    <property type="status" value="NOT_ANNOTATED_CDS"/>
    <property type="molecule type" value="Genomic_DNA"/>
</dbReference>
<dbReference type="PRINTS" id="PR00546">
    <property type="entry name" value="THYROIDHORMR"/>
</dbReference>
<dbReference type="InterPro" id="IPR001723">
    <property type="entry name" value="Nuclear_hrmn_rcpt"/>
</dbReference>
<evidence type="ECO:0000313" key="13">
    <source>
        <dbReference type="Proteomes" id="UP000092462"/>
    </source>
</evidence>
<evidence type="ECO:0000256" key="3">
    <source>
        <dbReference type="ARBA" id="ARBA00022771"/>
    </source>
</evidence>
<dbReference type="GO" id="GO:0008270">
    <property type="term" value="F:zinc ion binding"/>
    <property type="evidence" value="ECO:0007669"/>
    <property type="project" value="UniProtKB-KW"/>
</dbReference>
<keyword evidence="3" id="KW-0863">Zinc-finger</keyword>
<dbReference type="InterPro" id="IPR050234">
    <property type="entry name" value="Nuclear_hormone_rcpt_NR1"/>
</dbReference>
<reference evidence="12" key="1">
    <citation type="submission" date="2022-08" db="UniProtKB">
        <authorList>
            <consortium name="EnsemblMetazoa"/>
        </authorList>
    </citation>
    <scope>IDENTIFICATION</scope>
    <source>
        <strain evidence="12">Israel</strain>
    </source>
</reference>
<comment type="similarity">
    <text evidence="1">Belongs to the nuclear hormone receptor family. NR1 subfamily.</text>
</comment>
<dbReference type="PANTHER" id="PTHR24082">
    <property type="entry name" value="NUCLEAR HORMONE RECEPTOR"/>
    <property type="match status" value="1"/>
</dbReference>
<dbReference type="PRINTS" id="PR00398">
    <property type="entry name" value="STRDHORMONER"/>
</dbReference>
<evidence type="ECO:0000256" key="7">
    <source>
        <dbReference type="ARBA" id="ARBA00023163"/>
    </source>
</evidence>
<dbReference type="FunFam" id="1.10.565.10:FF:000029">
    <property type="entry name" value="Ecdysone-induced protein 75B, isoform B"/>
    <property type="match status" value="1"/>
</dbReference>
<dbReference type="InterPro" id="IPR001728">
    <property type="entry name" value="ThyrH_rcpt"/>
</dbReference>
<evidence type="ECO:0000256" key="5">
    <source>
        <dbReference type="ARBA" id="ARBA00023015"/>
    </source>
</evidence>
<dbReference type="InterPro" id="IPR035500">
    <property type="entry name" value="NHR-like_dom_sf"/>
</dbReference>
<evidence type="ECO:0000256" key="11">
    <source>
        <dbReference type="SAM" id="MobiDB-lite"/>
    </source>
</evidence>
<dbReference type="GO" id="GO:0000122">
    <property type="term" value="P:negative regulation of transcription by RNA polymerase II"/>
    <property type="evidence" value="ECO:0007669"/>
    <property type="project" value="TreeGrafter"/>
</dbReference>
<sequence length="682" mass="74932">MSEELPILKGILKGNVSYHNAPVRFGRVPKREKARILAAMQQSTQNRGQQRALASELDDQPRLLAAVLRAHMDTCEFTKDKVAAMRQRARECPSYSMPTLACPLNPAPELQSEQEFSQRFAHVIRGVIDFAGMIPGFQLLTQDDKFTLLKAGLFDALFVRLICMFDSSINSIICLNGQVMRRDAIQNGANARFLVDSTFNFAERMNSMQLTDAEIGLFCAIVLITPDRPGLRNVELIEKMYTRLKGCLQTVISQKRPDQPEFMAELLKTLPDLRTLSTLHTEKLVVFRTEHKELLRQQMWSMEEEASKSPGSSWGCDNSEDVAKSPMGSVSSTESGDTNSEYSQSLSTTAPLLAATLSGCPMRYRANSGSSEDDLVGTAHLQQNGLTITPVVRSTGHIRYRKLDSPTDSGIESGNEKADHKASSGSSCSSPRSSVEDAADEKKYMPVEDMPVLKRVLQAPPLYDTNSLMDEAYKPHKKFRAMRQKDAEASEAEPVQQSQLQMHLTRPAHQSSLSSTHSVLAKSLMEEPRMTPEQMKRTDIIHNYIKRESAAEAAYRSPHHPGGLLVCSPASAPSACPYPASRWPVITTARQQTPSPSDPHHYFQSPHSTSTSPPGPSPSSSSSSASPRLIELQVDIADPQQPLNLSKKSPTPPPAAMRAPLIAQAVSAPAPAAPAHKLLLEA</sequence>
<dbReference type="GO" id="GO:0004879">
    <property type="term" value="F:nuclear receptor activity"/>
    <property type="evidence" value="ECO:0007669"/>
    <property type="project" value="InterPro"/>
</dbReference>
<organism evidence="12 13">
    <name type="scientific">Phlebotomus papatasi</name>
    <name type="common">Sandfly</name>
    <dbReference type="NCBI Taxonomy" id="29031"/>
    <lineage>
        <taxon>Eukaryota</taxon>
        <taxon>Metazoa</taxon>
        <taxon>Ecdysozoa</taxon>
        <taxon>Arthropoda</taxon>
        <taxon>Hexapoda</taxon>
        <taxon>Insecta</taxon>
        <taxon>Pterygota</taxon>
        <taxon>Neoptera</taxon>
        <taxon>Endopterygota</taxon>
        <taxon>Diptera</taxon>
        <taxon>Nematocera</taxon>
        <taxon>Psychodoidea</taxon>
        <taxon>Psychodidae</taxon>
        <taxon>Phlebotomus</taxon>
        <taxon>Phlebotomus</taxon>
    </lineage>
</organism>